<dbReference type="InterPro" id="IPR027843">
    <property type="entry name" value="DUF4440"/>
</dbReference>
<evidence type="ECO:0000313" key="2">
    <source>
        <dbReference type="EMBL" id="SPE18810.1"/>
    </source>
</evidence>
<sequence>MRIPFDQRTIPGLSCTRMPGSATVVLSPIGSRRLNAGLAMAAALTWVVCAFPAAAKPLPQKHETRHEIDQLEDEWRNALLTSNTKELDSLLADDYMAITAFGTLKTKEDELNGLRTGRVHFSALDFTDRKVRFYGTTAIVTSLANVQATTADGSVNGSYRYTRVYARDPQGNWKIVSFEASRVRELGPHKRNEIH</sequence>
<feature type="domain" description="DUF4440" evidence="1">
    <location>
        <begin position="68"/>
        <end position="175"/>
    </location>
</feature>
<evidence type="ECO:0000313" key="3">
    <source>
        <dbReference type="Proteomes" id="UP000239735"/>
    </source>
</evidence>
<dbReference type="EMBL" id="OKRB01000072">
    <property type="protein sequence ID" value="SPE18810.1"/>
    <property type="molecule type" value="Genomic_DNA"/>
</dbReference>
<name>A0A2N9L6D8_9BACT</name>
<gene>
    <name evidence="2" type="ORF">SBA5_170048</name>
</gene>
<evidence type="ECO:0000259" key="1">
    <source>
        <dbReference type="Pfam" id="PF14534"/>
    </source>
</evidence>
<dbReference type="AlphaFoldDB" id="A0A2N9L6D8"/>
<reference evidence="3" key="1">
    <citation type="submission" date="2018-02" db="EMBL/GenBank/DDBJ databases">
        <authorList>
            <person name="Hausmann B."/>
        </authorList>
    </citation>
    <scope>NUCLEOTIDE SEQUENCE [LARGE SCALE GENOMIC DNA]</scope>
    <source>
        <strain evidence="3">Peat soil MAG SbA5</strain>
    </source>
</reference>
<organism evidence="2 3">
    <name type="scientific">Candidatus Sulfuritelmatomonas gaucii</name>
    <dbReference type="NCBI Taxonomy" id="2043161"/>
    <lineage>
        <taxon>Bacteria</taxon>
        <taxon>Pseudomonadati</taxon>
        <taxon>Acidobacteriota</taxon>
        <taxon>Terriglobia</taxon>
        <taxon>Terriglobales</taxon>
        <taxon>Acidobacteriaceae</taxon>
        <taxon>Candidatus Sulfuritelmatomonas</taxon>
    </lineage>
</organism>
<accession>A0A2N9L6D8</accession>
<proteinExistence type="predicted"/>
<dbReference type="Proteomes" id="UP000239735">
    <property type="component" value="Unassembled WGS sequence"/>
</dbReference>
<dbReference type="InterPro" id="IPR032710">
    <property type="entry name" value="NTF2-like_dom_sf"/>
</dbReference>
<dbReference type="OrthoDB" id="123109at2"/>
<dbReference type="Pfam" id="PF14534">
    <property type="entry name" value="DUF4440"/>
    <property type="match status" value="1"/>
</dbReference>
<dbReference type="Gene3D" id="3.10.450.50">
    <property type="match status" value="1"/>
</dbReference>
<dbReference type="SUPFAM" id="SSF54427">
    <property type="entry name" value="NTF2-like"/>
    <property type="match status" value="1"/>
</dbReference>
<protein>
    <recommendedName>
        <fullName evidence="1">DUF4440 domain-containing protein</fullName>
    </recommendedName>
</protein>